<keyword evidence="2" id="KW-0560">Oxidoreductase</keyword>
<dbReference type="InterPro" id="IPR036291">
    <property type="entry name" value="NAD(P)-bd_dom_sf"/>
</dbReference>
<proteinExistence type="inferred from homology"/>
<evidence type="ECO:0000256" key="1">
    <source>
        <dbReference type="ARBA" id="ARBA00006484"/>
    </source>
</evidence>
<dbReference type="AlphaFoldDB" id="W9ZUZ1"/>
<organism evidence="4">
    <name type="scientific">Fusarium oxysporum f. sp. melonis 26406</name>
    <dbReference type="NCBI Taxonomy" id="1089452"/>
    <lineage>
        <taxon>Eukaryota</taxon>
        <taxon>Fungi</taxon>
        <taxon>Dikarya</taxon>
        <taxon>Ascomycota</taxon>
        <taxon>Pezizomycotina</taxon>
        <taxon>Sordariomycetes</taxon>
        <taxon>Hypocreomycetidae</taxon>
        <taxon>Hypocreales</taxon>
        <taxon>Nectriaceae</taxon>
        <taxon>Fusarium</taxon>
        <taxon>Fusarium oxysporum species complex</taxon>
    </lineage>
</organism>
<dbReference type="Pfam" id="PF00106">
    <property type="entry name" value="adh_short"/>
    <property type="match status" value="1"/>
</dbReference>
<reference evidence="4" key="2">
    <citation type="submission" date="2012-05" db="EMBL/GenBank/DDBJ databases">
        <title>Annotation of the Genome Sequence of Fusarium oxysporum f. sp. melonis 26406.</title>
        <authorList>
            <consortium name="The Broad Institute Genomics Platform"/>
            <person name="Ma L.-J."/>
            <person name="Corby-Kistler H."/>
            <person name="Broz K."/>
            <person name="Gale L.R."/>
            <person name="Jonkers W."/>
            <person name="O'Donnell K."/>
            <person name="Ploetz R."/>
            <person name="Steinberg C."/>
            <person name="Schwartz D.C."/>
            <person name="VanEtten H."/>
            <person name="Zhou S."/>
            <person name="Young S.K."/>
            <person name="Zeng Q."/>
            <person name="Gargeya S."/>
            <person name="Fitzgerald M."/>
            <person name="Abouelleil A."/>
            <person name="Alvarado L."/>
            <person name="Chapman S.B."/>
            <person name="Gainer-Dewar J."/>
            <person name="Goldberg J."/>
            <person name="Griggs A."/>
            <person name="Gujja S."/>
            <person name="Hansen M."/>
            <person name="Howarth C."/>
            <person name="Imamovic A."/>
            <person name="Ireland A."/>
            <person name="Larimer J."/>
            <person name="McCowan C."/>
            <person name="Murphy C."/>
            <person name="Pearson M."/>
            <person name="Poon T.W."/>
            <person name="Priest M."/>
            <person name="Roberts A."/>
            <person name="Saif S."/>
            <person name="Shea T."/>
            <person name="Sykes S."/>
            <person name="Wortman J."/>
            <person name="Nusbaum C."/>
            <person name="Birren B."/>
        </authorList>
    </citation>
    <scope>NUCLEOTIDE SEQUENCE</scope>
    <source>
        <strain evidence="4">26406</strain>
    </source>
</reference>
<name>W9ZUZ1_FUSOX</name>
<protein>
    <recommendedName>
        <fullName evidence="5">Oxidoreductase</fullName>
    </recommendedName>
</protein>
<evidence type="ECO:0000256" key="2">
    <source>
        <dbReference type="ARBA" id="ARBA00023002"/>
    </source>
</evidence>
<evidence type="ECO:0000256" key="3">
    <source>
        <dbReference type="RuleBase" id="RU000363"/>
    </source>
</evidence>
<dbReference type="CDD" id="cd05374">
    <property type="entry name" value="17beta-HSD-like_SDR_c"/>
    <property type="match status" value="1"/>
</dbReference>
<dbReference type="HOGENOM" id="CLU_010194_2_9_1"/>
<reference evidence="4" key="1">
    <citation type="submission" date="2012-04" db="EMBL/GenBank/DDBJ databases">
        <title>The Genome Sequence of Fusarium oxysporum melonis.</title>
        <authorList>
            <consortium name="The Broad Institute Genome Sequencing Platform"/>
            <person name="Ma L.-J."/>
            <person name="Gale L.R."/>
            <person name="Schwartz D.C."/>
            <person name="Zhou S."/>
            <person name="Corby-Kistler H."/>
            <person name="Young S.K."/>
            <person name="Zeng Q."/>
            <person name="Gargeya S."/>
            <person name="Fitzgerald M."/>
            <person name="Haas B."/>
            <person name="Abouelleil A."/>
            <person name="Alvarado L."/>
            <person name="Arachchi H.M."/>
            <person name="Berlin A."/>
            <person name="Brown A."/>
            <person name="Chapman S.B."/>
            <person name="Chen Z."/>
            <person name="Dunbar C."/>
            <person name="Freedman E."/>
            <person name="Gearin G."/>
            <person name="Goldberg J."/>
            <person name="Griggs A."/>
            <person name="Gujja S."/>
            <person name="Heiman D."/>
            <person name="Howarth C."/>
            <person name="Larson L."/>
            <person name="Lui A."/>
            <person name="MacDonald P.J.P."/>
            <person name="Montmayeur A."/>
            <person name="Murphy C."/>
            <person name="Neiman D."/>
            <person name="Pearson M."/>
            <person name="Priest M."/>
            <person name="Roberts A."/>
            <person name="Saif S."/>
            <person name="Shea T."/>
            <person name="Shenoy N."/>
            <person name="Sisk P."/>
            <person name="Stolte C."/>
            <person name="Sykes S."/>
            <person name="Wortman J."/>
            <person name="Nusbaum C."/>
            <person name="Birren B."/>
        </authorList>
    </citation>
    <scope>NUCLEOTIDE SEQUENCE</scope>
    <source>
        <strain evidence="4">26406</strain>
    </source>
</reference>
<dbReference type="EMBL" id="JH659334">
    <property type="protein sequence ID" value="EXK35659.1"/>
    <property type="molecule type" value="Genomic_DNA"/>
</dbReference>
<evidence type="ECO:0000313" key="4">
    <source>
        <dbReference type="EMBL" id="EXK35659.1"/>
    </source>
</evidence>
<dbReference type="VEuPathDB" id="FungiDB:FOMG_08872"/>
<accession>W9ZUZ1</accession>
<dbReference type="OrthoDB" id="1274115at2759"/>
<gene>
    <name evidence="4" type="ORF">FOMG_08872</name>
</gene>
<dbReference type="GO" id="GO:0016491">
    <property type="term" value="F:oxidoreductase activity"/>
    <property type="evidence" value="ECO:0007669"/>
    <property type="project" value="UniProtKB-KW"/>
</dbReference>
<dbReference type="Gene3D" id="3.40.50.720">
    <property type="entry name" value="NAD(P)-binding Rossmann-like Domain"/>
    <property type="match status" value="1"/>
</dbReference>
<dbReference type="PRINTS" id="PR00081">
    <property type="entry name" value="GDHRDH"/>
</dbReference>
<dbReference type="PANTHER" id="PTHR43976">
    <property type="entry name" value="SHORT CHAIN DEHYDROGENASE"/>
    <property type="match status" value="1"/>
</dbReference>
<dbReference type="InterPro" id="IPR051911">
    <property type="entry name" value="SDR_oxidoreductase"/>
</dbReference>
<dbReference type="Proteomes" id="UP000030703">
    <property type="component" value="Unassembled WGS sequence"/>
</dbReference>
<dbReference type="InterPro" id="IPR002347">
    <property type="entry name" value="SDR_fam"/>
</dbReference>
<comment type="similarity">
    <text evidence="1 3">Belongs to the short-chain dehydrogenases/reductases (SDR) family.</text>
</comment>
<sequence length="266" mass="29268">MQHMDTDNQSQLRATWYRVWFVSGCSRGLGRNIVTATLARGDKVVATSRRSSDLYYVKDNANVKLLSLDVSSSQEAVDQMVQEAISAFGVIDILINNAGYVLSGPWEQLRYATNSHMQFNSNLFGAINLTRSVLPHLRRRRSGTILFMGSISGWHSVAAGGAYSATKFALEGAAEAPSEEVGPLGIRVHVFVLGRFHTDILNAENKRGSLSSHNDFEDYDAVKKGLADVQEACREVQPGDPIKAAERIVDIASLDNLTKEQQRNLP</sequence>
<dbReference type="PRINTS" id="PR00080">
    <property type="entry name" value="SDRFAMILY"/>
</dbReference>
<evidence type="ECO:0008006" key="5">
    <source>
        <dbReference type="Google" id="ProtNLM"/>
    </source>
</evidence>
<dbReference type="SUPFAM" id="SSF51735">
    <property type="entry name" value="NAD(P)-binding Rossmann-fold domains"/>
    <property type="match status" value="1"/>
</dbReference>
<dbReference type="PANTHER" id="PTHR43976:SF16">
    <property type="entry name" value="SHORT-CHAIN DEHYDROGENASE_REDUCTASE FAMILY PROTEIN"/>
    <property type="match status" value="1"/>
</dbReference>